<protein>
    <submittedName>
        <fullName evidence="6">TetR family transcriptional regulator</fullName>
    </submittedName>
</protein>
<dbReference type="PRINTS" id="PR00455">
    <property type="entry name" value="HTHTETR"/>
</dbReference>
<dbReference type="InterPro" id="IPR050109">
    <property type="entry name" value="HTH-type_TetR-like_transc_reg"/>
</dbReference>
<feature type="domain" description="HTH tetR-type" evidence="5">
    <location>
        <begin position="15"/>
        <end position="75"/>
    </location>
</feature>
<sequence>MARRYEQKARAEQQEQTRRRIVEAALELHRTVGPAESSFSAVAERAGVQRSTLYRHFADDRALFLACSGLHLDRHPFPDATPWRDIRSPEARARSGLSAVYGFWAENESLIANVLRDGERDAVLHEVNEFRMSGPLRLARDALVEAWPERLRTPALVAAAALAVDFRTWQTLVRRSGLDQADAVALMASSLVHAAERGTGSAAAA</sequence>
<evidence type="ECO:0000256" key="4">
    <source>
        <dbReference type="PROSITE-ProRule" id="PRU00335"/>
    </source>
</evidence>
<evidence type="ECO:0000313" key="6">
    <source>
        <dbReference type="EMBL" id="MTH70231.1"/>
    </source>
</evidence>
<evidence type="ECO:0000256" key="1">
    <source>
        <dbReference type="ARBA" id="ARBA00023015"/>
    </source>
</evidence>
<evidence type="ECO:0000256" key="2">
    <source>
        <dbReference type="ARBA" id="ARBA00023125"/>
    </source>
</evidence>
<dbReference type="Pfam" id="PF00440">
    <property type="entry name" value="TetR_N"/>
    <property type="match status" value="1"/>
</dbReference>
<dbReference type="PROSITE" id="PS50977">
    <property type="entry name" value="HTH_TETR_2"/>
    <property type="match status" value="1"/>
</dbReference>
<keyword evidence="7" id="KW-1185">Reference proteome</keyword>
<feature type="DNA-binding region" description="H-T-H motif" evidence="4">
    <location>
        <begin position="38"/>
        <end position="57"/>
    </location>
</feature>
<gene>
    <name evidence="6" type="ORF">GJ743_17850</name>
</gene>
<keyword evidence="2 4" id="KW-0238">DNA-binding</keyword>
<dbReference type="RefSeq" id="WP_328289322.1">
    <property type="nucleotide sequence ID" value="NZ_BAAAIB010000004.1"/>
</dbReference>
<keyword evidence="3" id="KW-0804">Transcription</keyword>
<evidence type="ECO:0000259" key="5">
    <source>
        <dbReference type="PROSITE" id="PS50977"/>
    </source>
</evidence>
<evidence type="ECO:0000256" key="3">
    <source>
        <dbReference type="ARBA" id="ARBA00023163"/>
    </source>
</evidence>
<name>A0A6I3MB45_9MICO</name>
<keyword evidence="1" id="KW-0805">Transcription regulation</keyword>
<dbReference type="GO" id="GO:0003700">
    <property type="term" value="F:DNA-binding transcription factor activity"/>
    <property type="evidence" value="ECO:0007669"/>
    <property type="project" value="TreeGrafter"/>
</dbReference>
<dbReference type="GO" id="GO:0000976">
    <property type="term" value="F:transcription cis-regulatory region binding"/>
    <property type="evidence" value="ECO:0007669"/>
    <property type="project" value="TreeGrafter"/>
</dbReference>
<dbReference type="InterPro" id="IPR009057">
    <property type="entry name" value="Homeodomain-like_sf"/>
</dbReference>
<dbReference type="SUPFAM" id="SSF46689">
    <property type="entry name" value="Homeodomain-like"/>
    <property type="match status" value="1"/>
</dbReference>
<dbReference type="Proteomes" id="UP000433071">
    <property type="component" value="Unassembled WGS sequence"/>
</dbReference>
<dbReference type="PANTHER" id="PTHR30055:SF234">
    <property type="entry name" value="HTH-TYPE TRANSCRIPTIONAL REGULATOR BETI"/>
    <property type="match status" value="1"/>
</dbReference>
<organism evidence="6 7">
    <name type="scientific">Agromyces bracchium</name>
    <dbReference type="NCBI Taxonomy" id="88376"/>
    <lineage>
        <taxon>Bacteria</taxon>
        <taxon>Bacillati</taxon>
        <taxon>Actinomycetota</taxon>
        <taxon>Actinomycetes</taxon>
        <taxon>Micrococcales</taxon>
        <taxon>Microbacteriaceae</taxon>
        <taxon>Agromyces</taxon>
    </lineage>
</organism>
<comment type="caution">
    <text evidence="6">The sequence shown here is derived from an EMBL/GenBank/DDBJ whole genome shotgun (WGS) entry which is preliminary data.</text>
</comment>
<dbReference type="Gene3D" id="1.10.357.10">
    <property type="entry name" value="Tetracycline Repressor, domain 2"/>
    <property type="match status" value="1"/>
</dbReference>
<reference evidence="6 7" key="1">
    <citation type="submission" date="2019-11" db="EMBL/GenBank/DDBJ databases">
        <title>Agromyces kandeliae sp. nov., isolated from mangrove soil.</title>
        <authorList>
            <person name="Wang R."/>
        </authorList>
    </citation>
    <scope>NUCLEOTIDE SEQUENCE [LARGE SCALE GENOMIC DNA]</scope>
    <source>
        <strain evidence="6 7">JCM 11433</strain>
    </source>
</reference>
<dbReference type="EMBL" id="WMLB01000043">
    <property type="protein sequence ID" value="MTH70231.1"/>
    <property type="molecule type" value="Genomic_DNA"/>
</dbReference>
<dbReference type="AlphaFoldDB" id="A0A6I3MB45"/>
<evidence type="ECO:0000313" key="7">
    <source>
        <dbReference type="Proteomes" id="UP000433071"/>
    </source>
</evidence>
<accession>A0A6I3MB45</accession>
<proteinExistence type="predicted"/>
<dbReference type="PANTHER" id="PTHR30055">
    <property type="entry name" value="HTH-TYPE TRANSCRIPTIONAL REGULATOR RUTR"/>
    <property type="match status" value="1"/>
</dbReference>
<dbReference type="InterPro" id="IPR001647">
    <property type="entry name" value="HTH_TetR"/>
</dbReference>